<evidence type="ECO:0000256" key="5">
    <source>
        <dbReference type="ARBA" id="ARBA00022737"/>
    </source>
</evidence>
<protein>
    <submittedName>
        <fullName evidence="13">Solute carrier family 25 member 45</fullName>
    </submittedName>
</protein>
<evidence type="ECO:0000313" key="13">
    <source>
        <dbReference type="Ensembl" id="ENSLLEP00000023297.1"/>
    </source>
</evidence>
<evidence type="ECO:0000256" key="12">
    <source>
        <dbReference type="SAM" id="Phobius"/>
    </source>
</evidence>
<feature type="transmembrane region" description="Helical" evidence="12">
    <location>
        <begin position="91"/>
        <end position="113"/>
    </location>
</feature>
<dbReference type="Ensembl" id="ENSLLET00000024175.1">
    <property type="protein sequence ID" value="ENSLLEP00000023297.1"/>
    <property type="gene ID" value="ENSLLEG00000014687.1"/>
</dbReference>
<keyword evidence="5" id="KW-0677">Repeat</keyword>
<dbReference type="Proteomes" id="UP000694569">
    <property type="component" value="Unplaced"/>
</dbReference>
<evidence type="ECO:0000256" key="7">
    <source>
        <dbReference type="ARBA" id="ARBA00022989"/>
    </source>
</evidence>
<evidence type="ECO:0000256" key="8">
    <source>
        <dbReference type="ARBA" id="ARBA00023128"/>
    </source>
</evidence>
<evidence type="ECO:0000256" key="10">
    <source>
        <dbReference type="PROSITE-ProRule" id="PRU00282"/>
    </source>
</evidence>
<keyword evidence="4 10" id="KW-0812">Transmembrane</keyword>
<dbReference type="Gene3D" id="1.50.40.10">
    <property type="entry name" value="Mitochondrial carrier domain"/>
    <property type="match status" value="1"/>
</dbReference>
<sequence>MARLHKSESWPGSLSPPGGMAGRWKRDIVMVASVPLTWVICKKMIYFGFFKGMSFPVGVVAISNSLMFGSYSNALNYLSGRTLKDWKNPPSTIYIMMAGGFAGAVQVIFTAPVDLIKVRLQNQTEAYKLGMNRPYAKTLYRGPFHCTACIFREEGFAGLYRGLVALSWRDMPTIGLYFLTYELLCKWMTNSGEVPGIWTTLFAGGCAGTVGWAAANPMDVIKSRLQMDGMQGTKYRGVLDCMVKSIQREGAKVLLKGLTINSLRAFPVNAVTFLSYEVLLRTLR</sequence>
<evidence type="ECO:0000256" key="4">
    <source>
        <dbReference type="ARBA" id="ARBA00022692"/>
    </source>
</evidence>
<evidence type="ECO:0000256" key="6">
    <source>
        <dbReference type="ARBA" id="ARBA00022792"/>
    </source>
</evidence>
<evidence type="ECO:0000313" key="14">
    <source>
        <dbReference type="Proteomes" id="UP000694569"/>
    </source>
</evidence>
<reference evidence="13" key="2">
    <citation type="submission" date="2025-09" db="UniProtKB">
        <authorList>
            <consortium name="Ensembl"/>
        </authorList>
    </citation>
    <scope>IDENTIFICATION</scope>
</reference>
<evidence type="ECO:0000256" key="1">
    <source>
        <dbReference type="ARBA" id="ARBA00004448"/>
    </source>
</evidence>
<reference evidence="13" key="1">
    <citation type="submission" date="2025-08" db="UniProtKB">
        <authorList>
            <consortium name="Ensembl"/>
        </authorList>
    </citation>
    <scope>IDENTIFICATION</scope>
</reference>
<comment type="subcellular location">
    <subcellularLocation>
        <location evidence="1">Mitochondrion inner membrane</location>
        <topology evidence="1">Multi-pass membrane protein</topology>
    </subcellularLocation>
</comment>
<dbReference type="InterPro" id="IPR023395">
    <property type="entry name" value="MCP_dom_sf"/>
</dbReference>
<feature type="repeat" description="Solcar" evidence="10">
    <location>
        <begin position="90"/>
        <end position="187"/>
    </location>
</feature>
<accession>A0A8C5PIG3</accession>
<dbReference type="PROSITE" id="PS50920">
    <property type="entry name" value="SOLCAR"/>
    <property type="match status" value="2"/>
</dbReference>
<evidence type="ECO:0000256" key="2">
    <source>
        <dbReference type="ARBA" id="ARBA00006375"/>
    </source>
</evidence>
<dbReference type="SUPFAM" id="SSF103506">
    <property type="entry name" value="Mitochondrial carrier"/>
    <property type="match status" value="1"/>
</dbReference>
<gene>
    <name evidence="13" type="primary">SLC25A45</name>
</gene>
<dbReference type="PANTHER" id="PTHR45624">
    <property type="entry name" value="MITOCHONDRIAL BASIC AMINO ACIDS TRANSPORTER-RELATED"/>
    <property type="match status" value="1"/>
</dbReference>
<feature type="transmembrane region" description="Helical" evidence="12">
    <location>
        <begin position="52"/>
        <end position="71"/>
    </location>
</feature>
<dbReference type="AlphaFoldDB" id="A0A8C5PIG3"/>
<keyword evidence="6" id="KW-0999">Mitochondrion inner membrane</keyword>
<dbReference type="GO" id="GO:0022857">
    <property type="term" value="F:transmembrane transporter activity"/>
    <property type="evidence" value="ECO:0007669"/>
    <property type="project" value="TreeGrafter"/>
</dbReference>
<dbReference type="InterPro" id="IPR018108">
    <property type="entry name" value="MCP_transmembrane"/>
</dbReference>
<proteinExistence type="inferred from homology"/>
<keyword evidence="7 12" id="KW-1133">Transmembrane helix</keyword>
<keyword evidence="8" id="KW-0496">Mitochondrion</keyword>
<keyword evidence="14" id="KW-1185">Reference proteome</keyword>
<keyword evidence="9 10" id="KW-0472">Membrane</keyword>
<dbReference type="InterPro" id="IPR050567">
    <property type="entry name" value="Mitochondrial_Carrier"/>
</dbReference>
<name>A0A8C5PIG3_9ANUR</name>
<evidence type="ECO:0000256" key="11">
    <source>
        <dbReference type="RuleBase" id="RU000488"/>
    </source>
</evidence>
<organism evidence="13 14">
    <name type="scientific">Leptobrachium leishanense</name>
    <name type="common">Leishan spiny toad</name>
    <dbReference type="NCBI Taxonomy" id="445787"/>
    <lineage>
        <taxon>Eukaryota</taxon>
        <taxon>Metazoa</taxon>
        <taxon>Chordata</taxon>
        <taxon>Craniata</taxon>
        <taxon>Vertebrata</taxon>
        <taxon>Euteleostomi</taxon>
        <taxon>Amphibia</taxon>
        <taxon>Batrachia</taxon>
        <taxon>Anura</taxon>
        <taxon>Pelobatoidea</taxon>
        <taxon>Megophryidae</taxon>
        <taxon>Leptobrachium</taxon>
    </lineage>
</organism>
<keyword evidence="3 11" id="KW-0813">Transport</keyword>
<evidence type="ECO:0000256" key="9">
    <source>
        <dbReference type="ARBA" id="ARBA00023136"/>
    </source>
</evidence>
<dbReference type="FunFam" id="1.50.40.10:FF:000049">
    <property type="entry name" value="Solute carrier family 25 member 45"/>
    <property type="match status" value="1"/>
</dbReference>
<evidence type="ECO:0000256" key="3">
    <source>
        <dbReference type="ARBA" id="ARBA00022448"/>
    </source>
</evidence>
<comment type="similarity">
    <text evidence="2 11">Belongs to the mitochondrial carrier (TC 2.A.29) family.</text>
</comment>
<dbReference type="Pfam" id="PF00153">
    <property type="entry name" value="Mito_carr"/>
    <property type="match status" value="2"/>
</dbReference>
<dbReference type="GeneTree" id="ENSGT00940000161002"/>
<feature type="repeat" description="Solcar" evidence="10">
    <location>
        <begin position="195"/>
        <end position="282"/>
    </location>
</feature>
<dbReference type="PANTHER" id="PTHR45624:SF6">
    <property type="entry name" value="SOLUTE CARRIER FAMILY 25 MEMBER 45"/>
    <property type="match status" value="1"/>
</dbReference>
<dbReference type="GO" id="GO:0005743">
    <property type="term" value="C:mitochondrial inner membrane"/>
    <property type="evidence" value="ECO:0007669"/>
    <property type="project" value="UniProtKB-SubCell"/>
</dbReference>
<dbReference type="OrthoDB" id="193856at2759"/>